<name>A0ABR4NJ94_9FUNG</name>
<protein>
    <recommendedName>
        <fullName evidence="3">Cofilin</fullName>
    </recommendedName>
    <alternativeName>
        <fullName evidence="5">Actin-depolymerizing factor 1</fullName>
    </alternativeName>
</protein>
<comment type="caution">
    <text evidence="7">The sequence shown here is derived from an EMBL/GenBank/DDBJ whole genome shotgun (WGS) entry which is preliminary data.</text>
</comment>
<dbReference type="SUPFAM" id="SSF55753">
    <property type="entry name" value="Actin depolymerizing proteins"/>
    <property type="match status" value="1"/>
</dbReference>
<accession>A0ABR4NJ94</accession>
<evidence type="ECO:0000313" key="8">
    <source>
        <dbReference type="Proteomes" id="UP001527925"/>
    </source>
</evidence>
<dbReference type="PANTHER" id="PTHR11913">
    <property type="entry name" value="COFILIN-RELATED"/>
    <property type="match status" value="1"/>
</dbReference>
<dbReference type="Gene3D" id="3.40.20.10">
    <property type="entry name" value="Severin"/>
    <property type="match status" value="1"/>
</dbReference>
<dbReference type="PROSITE" id="PS51263">
    <property type="entry name" value="ADF_H"/>
    <property type="match status" value="1"/>
</dbReference>
<evidence type="ECO:0000256" key="3">
    <source>
        <dbReference type="ARBA" id="ARBA00015630"/>
    </source>
</evidence>
<reference evidence="7 8" key="1">
    <citation type="submission" date="2023-09" db="EMBL/GenBank/DDBJ databases">
        <title>Pangenome analysis of Batrachochytrium dendrobatidis and related Chytrids.</title>
        <authorList>
            <person name="Yacoub M.N."/>
            <person name="Stajich J.E."/>
            <person name="James T.Y."/>
        </authorList>
    </citation>
    <scope>NUCLEOTIDE SEQUENCE [LARGE SCALE GENOMIC DNA]</scope>
    <source>
        <strain evidence="7 8">JEL0888</strain>
    </source>
</reference>
<comment type="similarity">
    <text evidence="2">Belongs to the actin-binding proteins ADF family.</text>
</comment>
<proteinExistence type="inferred from homology"/>
<dbReference type="CDD" id="cd11286">
    <property type="entry name" value="ADF_cofilin_like"/>
    <property type="match status" value="1"/>
</dbReference>
<feature type="domain" description="ADF-H" evidence="6">
    <location>
        <begin position="26"/>
        <end position="161"/>
    </location>
</feature>
<sequence>MVPDPRDPGPAPAPSVLRAAAAAAQSSGIGINSGVISAFEDMKLRRTHAFLVFKISEDGSQIVVDTSLTSAEAARLGSEATYDRFEGRYGVYDLEYDQGLDGVRSKLIFVSWNPNEGKIRSRMMYASSKGALRQRLDGIHSEVQCTDASELAFESLFEAAAPKGTTPVIKAAKEE</sequence>
<evidence type="ECO:0000259" key="6">
    <source>
        <dbReference type="PROSITE" id="PS51263"/>
    </source>
</evidence>
<organism evidence="7 8">
    <name type="scientific">Polyrhizophydium stewartii</name>
    <dbReference type="NCBI Taxonomy" id="2732419"/>
    <lineage>
        <taxon>Eukaryota</taxon>
        <taxon>Fungi</taxon>
        <taxon>Fungi incertae sedis</taxon>
        <taxon>Chytridiomycota</taxon>
        <taxon>Chytridiomycota incertae sedis</taxon>
        <taxon>Chytridiomycetes</taxon>
        <taxon>Rhizophydiales</taxon>
        <taxon>Rhizophydiales incertae sedis</taxon>
        <taxon>Polyrhizophydium</taxon>
    </lineage>
</organism>
<evidence type="ECO:0000256" key="1">
    <source>
        <dbReference type="ARBA" id="ARBA00004109"/>
    </source>
</evidence>
<evidence type="ECO:0000313" key="7">
    <source>
        <dbReference type="EMBL" id="KAL2919578.1"/>
    </source>
</evidence>
<comment type="subcellular location">
    <subcellularLocation>
        <location evidence="1">Nucleus matrix</location>
    </subcellularLocation>
</comment>
<dbReference type="InterPro" id="IPR017904">
    <property type="entry name" value="ADF/Cofilin"/>
</dbReference>
<keyword evidence="4" id="KW-0009">Actin-binding</keyword>
<evidence type="ECO:0000256" key="2">
    <source>
        <dbReference type="ARBA" id="ARBA00006844"/>
    </source>
</evidence>
<dbReference type="EMBL" id="JADGIZ020000002">
    <property type="protein sequence ID" value="KAL2919578.1"/>
    <property type="molecule type" value="Genomic_DNA"/>
</dbReference>
<dbReference type="Proteomes" id="UP001527925">
    <property type="component" value="Unassembled WGS sequence"/>
</dbReference>
<evidence type="ECO:0000256" key="5">
    <source>
        <dbReference type="ARBA" id="ARBA00032427"/>
    </source>
</evidence>
<dbReference type="SMART" id="SM00102">
    <property type="entry name" value="ADF"/>
    <property type="match status" value="1"/>
</dbReference>
<dbReference type="InterPro" id="IPR002108">
    <property type="entry name" value="ADF-H"/>
</dbReference>
<dbReference type="Pfam" id="PF00241">
    <property type="entry name" value="Cofilin_ADF"/>
    <property type="match status" value="1"/>
</dbReference>
<keyword evidence="8" id="KW-1185">Reference proteome</keyword>
<dbReference type="InterPro" id="IPR029006">
    <property type="entry name" value="ADF-H/Gelsolin-like_dom_sf"/>
</dbReference>
<gene>
    <name evidence="7" type="ORF">HK105_200490</name>
</gene>
<evidence type="ECO:0000256" key="4">
    <source>
        <dbReference type="ARBA" id="ARBA00023203"/>
    </source>
</evidence>